<feature type="binding site" evidence="4">
    <location>
        <position position="356"/>
    </location>
    <ligand>
        <name>Zn(2+)</name>
        <dbReference type="ChEBI" id="CHEBI:29105"/>
    </ligand>
</feature>
<evidence type="ECO:0000256" key="1">
    <source>
        <dbReference type="ARBA" id="ARBA00022603"/>
    </source>
</evidence>
<dbReference type="EMBL" id="CALNXK010000103">
    <property type="protein sequence ID" value="CAH3156067.1"/>
    <property type="molecule type" value="Genomic_DNA"/>
</dbReference>
<dbReference type="InterPro" id="IPR036589">
    <property type="entry name" value="HCY_dom_sf"/>
</dbReference>
<feature type="domain" description="Hcy-binding" evidence="5">
    <location>
        <begin position="59"/>
        <end position="370"/>
    </location>
</feature>
<comment type="cofactor">
    <cofactor evidence="4">
        <name>Zn(2+)</name>
        <dbReference type="ChEBI" id="CHEBI:29105"/>
    </cofactor>
</comment>
<feature type="binding site" evidence="4">
    <location>
        <position position="265"/>
    </location>
    <ligand>
        <name>Zn(2+)</name>
        <dbReference type="ChEBI" id="CHEBI:29105"/>
    </ligand>
</feature>
<evidence type="ECO:0000313" key="6">
    <source>
        <dbReference type="EMBL" id="CAH3156067.1"/>
    </source>
</evidence>
<comment type="caution">
    <text evidence="6">The sequence shown here is derived from an EMBL/GenBank/DDBJ whole genome shotgun (WGS) entry which is preliminary data.</text>
</comment>
<dbReference type="Proteomes" id="UP001159405">
    <property type="component" value="Unassembled WGS sequence"/>
</dbReference>
<dbReference type="PANTHER" id="PTHR46120:SF4">
    <property type="entry name" value="HCY-BINDING DOMAIN-CONTAINING PROTEIN"/>
    <property type="match status" value="1"/>
</dbReference>
<dbReference type="SUPFAM" id="SSF82282">
    <property type="entry name" value="Homocysteine S-methyltransferase"/>
    <property type="match status" value="1"/>
</dbReference>
<dbReference type="InterPro" id="IPR003726">
    <property type="entry name" value="HCY_dom"/>
</dbReference>
<evidence type="ECO:0000256" key="2">
    <source>
        <dbReference type="ARBA" id="ARBA00022679"/>
    </source>
</evidence>
<keyword evidence="7" id="KW-1185">Reference proteome</keyword>
<name>A0ABN8Q2R8_9CNID</name>
<proteinExistence type="predicted"/>
<dbReference type="Pfam" id="PF02574">
    <property type="entry name" value="S-methyl_trans"/>
    <property type="match status" value="1"/>
</dbReference>
<keyword evidence="4" id="KW-0479">Metal-binding</keyword>
<dbReference type="InterPro" id="IPR051524">
    <property type="entry name" value="BHMT"/>
</dbReference>
<keyword evidence="1 4" id="KW-0489">Methyltransferase</keyword>
<dbReference type="PANTHER" id="PTHR46120">
    <property type="entry name" value="BETAINE--HOMOCYSTEINE S-METHYLTRANSFERASE 1"/>
    <property type="match status" value="1"/>
</dbReference>
<organism evidence="6 7">
    <name type="scientific">Porites lobata</name>
    <dbReference type="NCBI Taxonomy" id="104759"/>
    <lineage>
        <taxon>Eukaryota</taxon>
        <taxon>Metazoa</taxon>
        <taxon>Cnidaria</taxon>
        <taxon>Anthozoa</taxon>
        <taxon>Hexacorallia</taxon>
        <taxon>Scleractinia</taxon>
        <taxon>Fungiina</taxon>
        <taxon>Poritidae</taxon>
        <taxon>Porites</taxon>
    </lineage>
</organism>
<feature type="binding site" evidence="4">
    <location>
        <position position="355"/>
    </location>
    <ligand>
        <name>Zn(2+)</name>
        <dbReference type="ChEBI" id="CHEBI:29105"/>
    </ligand>
</feature>
<evidence type="ECO:0000313" key="7">
    <source>
        <dbReference type="Proteomes" id="UP001159405"/>
    </source>
</evidence>
<evidence type="ECO:0000256" key="4">
    <source>
        <dbReference type="PROSITE-ProRule" id="PRU00333"/>
    </source>
</evidence>
<dbReference type="PROSITE" id="PS50970">
    <property type="entry name" value="HCY"/>
    <property type="match status" value="1"/>
</dbReference>
<evidence type="ECO:0000256" key="3">
    <source>
        <dbReference type="ARBA" id="ARBA00034478"/>
    </source>
</evidence>
<accession>A0ABN8Q2R8</accession>
<keyword evidence="4" id="KW-0862">Zinc</keyword>
<keyword evidence="2 4" id="KW-0808">Transferase</keyword>
<gene>
    <name evidence="6" type="ORF">PLOB_00001638</name>
</gene>
<sequence>MTITSYIKYITNNSQSRSTISVAVRWASQSHDLAYLPWERGSETLSVGIIEDKNTMPKRGILERLDAGEVVVGDGGFLFCMEKRGYVKAGQWTPEVTVEHPEAVRQLHREFLRAGADVMQTFTFYASDSKLGNRGNTASEKIGCTEINQAACELAREVANEGDALVAGNISQTPSYMSGLGKEDVQKEFQQQIDIFVKNDVDFLIGELFFYVEEAEWAIEVMKATGKPVAMCMTVCTAGDLEEVPIDECAVRIAKAGADIIGVNCFWGPDVCLKAMAAIKEALEKAGLKRHLIVQPIGYKTPEFLDDSSNGEIKKGMSGLAEFPFALEPRVLTRFETQKYARDAYNMGIRYIGACCGMEPYHVRAIAEEAKERGKLPPASEKHGLWGYALRQHTYPWVRARARRSHWENLEPTSGRPFSTALRKIETQWADLSLSSKTMQQQKVQTTEEEVQQLAAKRSAVPIKTC</sequence>
<comment type="pathway">
    <text evidence="3">Amino-acid biosynthesis; L-methionine biosynthesis via de novo pathway.</text>
</comment>
<reference evidence="6 7" key="1">
    <citation type="submission" date="2022-05" db="EMBL/GenBank/DDBJ databases">
        <authorList>
            <consortium name="Genoscope - CEA"/>
            <person name="William W."/>
        </authorList>
    </citation>
    <scope>NUCLEOTIDE SEQUENCE [LARGE SCALE GENOMIC DNA]</scope>
</reference>
<dbReference type="Gene3D" id="3.20.20.330">
    <property type="entry name" value="Homocysteine-binding-like domain"/>
    <property type="match status" value="1"/>
</dbReference>
<protein>
    <recommendedName>
        <fullName evidence="5">Hcy-binding domain-containing protein</fullName>
    </recommendedName>
</protein>
<evidence type="ECO:0000259" key="5">
    <source>
        <dbReference type="PROSITE" id="PS50970"/>
    </source>
</evidence>